<dbReference type="Pfam" id="PF00293">
    <property type="entry name" value="NUDIX"/>
    <property type="match status" value="1"/>
</dbReference>
<dbReference type="InterPro" id="IPR020084">
    <property type="entry name" value="NUDIX_hydrolase_CS"/>
</dbReference>
<feature type="domain" description="Nudix hydrolase" evidence="5">
    <location>
        <begin position="12"/>
        <end position="156"/>
    </location>
</feature>
<dbReference type="Gene3D" id="3.90.79.10">
    <property type="entry name" value="Nucleoside Triphosphate Pyrophosphohydrolase"/>
    <property type="match status" value="1"/>
</dbReference>
<dbReference type="OrthoDB" id="9816040at2"/>
<dbReference type="AlphaFoldDB" id="A0A1I5E3G9"/>
<dbReference type="PANTHER" id="PTHR11839:SF22">
    <property type="entry name" value="NUDIX HYDROLASE 26, CHLOROPLASTIC"/>
    <property type="match status" value="1"/>
</dbReference>
<comment type="cofactor">
    <cofactor evidence="4">
        <name>a divalent metal cation</name>
        <dbReference type="ChEBI" id="CHEBI:60240"/>
    </cofactor>
</comment>
<sequence>MSADLLGPSGLPYRPCAGVVLINPAGLVFAGQRIDNPGPAWQMPQGGIDRGETPRQAALRELVEETGVTTDLVDVLAETPGWVTYDLPPELLGKVWKGKYGGQKQKWFAMRFLGDDSAVRIATDHPEFDRWQWMRAADVVDSIVPFKRQVYAQVLGEFRDILA</sequence>
<evidence type="ECO:0000313" key="10">
    <source>
        <dbReference type="Proteomes" id="UP000326453"/>
    </source>
</evidence>
<evidence type="ECO:0000256" key="4">
    <source>
        <dbReference type="HAMAP-Rule" id="MF_00298"/>
    </source>
</evidence>
<dbReference type="GO" id="GO:0019693">
    <property type="term" value="P:ribose phosphate metabolic process"/>
    <property type="evidence" value="ECO:0007669"/>
    <property type="project" value="TreeGrafter"/>
</dbReference>
<dbReference type="EC" id="3.6.1.-" evidence="4"/>
<comment type="cofactor">
    <cofactor evidence="2">
        <name>Mg(2+)</name>
        <dbReference type="ChEBI" id="CHEBI:18420"/>
    </cofactor>
</comment>
<evidence type="ECO:0000259" key="5">
    <source>
        <dbReference type="PROSITE" id="PS51462"/>
    </source>
</evidence>
<evidence type="ECO:0000256" key="3">
    <source>
        <dbReference type="ARBA" id="ARBA00022801"/>
    </source>
</evidence>
<dbReference type="PANTHER" id="PTHR11839">
    <property type="entry name" value="UDP/ADP-SUGAR PYROPHOSPHATASE"/>
    <property type="match status" value="1"/>
</dbReference>
<dbReference type="Proteomes" id="UP000509322">
    <property type="component" value="Chromosome 2"/>
</dbReference>
<name>A0A1I5E3G9_PARPN</name>
<dbReference type="GO" id="GO:0006753">
    <property type="term" value="P:nucleoside phosphate metabolic process"/>
    <property type="evidence" value="ECO:0007669"/>
    <property type="project" value="TreeGrafter"/>
</dbReference>
<dbReference type="InterPro" id="IPR022927">
    <property type="entry name" value="RppH"/>
</dbReference>
<evidence type="ECO:0000313" key="7">
    <source>
        <dbReference type="EMBL" id="QLH14424.1"/>
    </source>
</evidence>
<comment type="cofactor">
    <cofactor evidence="1">
        <name>Mn(2+)</name>
        <dbReference type="ChEBI" id="CHEBI:29035"/>
    </cofactor>
</comment>
<comment type="similarity">
    <text evidence="4">Belongs to the Nudix hydrolase family. RppH subfamily.</text>
</comment>
<dbReference type="KEGG" id="ppan:ESD82_11710"/>
<dbReference type="GO" id="GO:0034432">
    <property type="term" value="F:bis(5'-adenosyl)-pentaphosphatase activity"/>
    <property type="evidence" value="ECO:0007669"/>
    <property type="project" value="TreeGrafter"/>
</dbReference>
<reference evidence="8 9" key="1">
    <citation type="submission" date="2018-10" db="EMBL/GenBank/DDBJ databases">
        <title>Genomic Encyclopedia of Archaeal and Bacterial Type Strains, Phase II (KMG-II): from individual species to whole genera.</title>
        <authorList>
            <person name="Goeker M."/>
        </authorList>
    </citation>
    <scope>NUCLEOTIDE SEQUENCE [LARGE SCALE GENOMIC DNA]</scope>
    <source>
        <strain evidence="9">ATCC 35512 / DSM 2944 / CIP 106514 / LMD 82.5 / NBRC 102493 / NCCB 82005 / GB17</strain>
        <strain evidence="8">DSM 2944</strain>
    </source>
</reference>
<keyword evidence="9" id="KW-1185">Reference proteome</keyword>
<dbReference type="NCBIfam" id="NF001937">
    <property type="entry name" value="PRK00714.1-4"/>
    <property type="match status" value="1"/>
</dbReference>
<dbReference type="RefSeq" id="WP_024843031.1">
    <property type="nucleotide sequence ID" value="NZ_CP038203.1"/>
</dbReference>
<evidence type="ECO:0000256" key="2">
    <source>
        <dbReference type="ARBA" id="ARBA00001946"/>
    </source>
</evidence>
<comment type="function">
    <text evidence="4">Accelerates the degradation of transcripts by removing pyrophosphate from the 5'-end of triphosphorylated RNA, leading to a more labile monophosphorylated state that can stimulate subsequent ribonuclease cleavage.</text>
</comment>
<dbReference type="EMBL" id="CP044426">
    <property type="protein sequence ID" value="QFG36859.1"/>
    <property type="molecule type" value="Genomic_DNA"/>
</dbReference>
<dbReference type="HAMAP" id="MF_00298">
    <property type="entry name" value="Nudix_RppH"/>
    <property type="match status" value="1"/>
</dbReference>
<dbReference type="NCBIfam" id="NF001936">
    <property type="entry name" value="PRK00714.1-3"/>
    <property type="match status" value="1"/>
</dbReference>
<keyword evidence="3 4" id="KW-0378">Hydrolase</keyword>
<evidence type="ECO:0000313" key="6">
    <source>
        <dbReference type="EMBL" id="QFG36859.1"/>
    </source>
</evidence>
<dbReference type="SUPFAM" id="SSF55811">
    <property type="entry name" value="Nudix"/>
    <property type="match status" value="1"/>
</dbReference>
<dbReference type="PROSITE" id="PS51462">
    <property type="entry name" value="NUDIX"/>
    <property type="match status" value="1"/>
</dbReference>
<dbReference type="EMBL" id="CP058690">
    <property type="protein sequence ID" value="QLH14424.1"/>
    <property type="molecule type" value="Genomic_DNA"/>
</dbReference>
<dbReference type="InterPro" id="IPR020476">
    <property type="entry name" value="Nudix_hydrolase"/>
</dbReference>
<protein>
    <recommendedName>
        <fullName evidence="4">RNA pyrophosphohydrolase</fullName>
        <ecNumber evidence="4">3.6.1.-</ecNumber>
    </recommendedName>
    <alternativeName>
        <fullName evidence="4">(Di)nucleoside polyphosphate hydrolase</fullName>
    </alternativeName>
</protein>
<dbReference type="Proteomes" id="UP000326453">
    <property type="component" value="Chromosome 1"/>
</dbReference>
<dbReference type="Proteomes" id="UP000273626">
    <property type="component" value="Unassembled WGS sequence"/>
</dbReference>
<reference evidence="6 10" key="2">
    <citation type="submission" date="2019-01" db="EMBL/GenBank/DDBJ databases">
        <title>Complete Genome Sequence and Annotation of the Paracoccus pantotrophus type strain DSM 2944.</title>
        <authorList>
            <person name="Bockwoldt J.A."/>
            <person name="Zimmermann M."/>
            <person name="Tiso T."/>
            <person name="Blank L.M."/>
        </authorList>
    </citation>
    <scope>NUCLEOTIDE SEQUENCE [LARGE SCALE GENOMIC DNA]</scope>
    <source>
        <strain evidence="6 10">DSM 2944</strain>
    </source>
</reference>
<organism evidence="7 11">
    <name type="scientific">Paracoccus pantotrophus</name>
    <name type="common">Thiosphaera pantotropha</name>
    <dbReference type="NCBI Taxonomy" id="82367"/>
    <lineage>
        <taxon>Bacteria</taxon>
        <taxon>Pseudomonadati</taxon>
        <taxon>Pseudomonadota</taxon>
        <taxon>Alphaproteobacteria</taxon>
        <taxon>Rhodobacterales</taxon>
        <taxon>Paracoccaceae</taxon>
        <taxon>Paracoccus</taxon>
    </lineage>
</organism>
<evidence type="ECO:0000313" key="8">
    <source>
        <dbReference type="EMBL" id="RKS52737.1"/>
    </source>
</evidence>
<evidence type="ECO:0000313" key="9">
    <source>
        <dbReference type="Proteomes" id="UP000273626"/>
    </source>
</evidence>
<evidence type="ECO:0000256" key="1">
    <source>
        <dbReference type="ARBA" id="ARBA00001936"/>
    </source>
</evidence>
<dbReference type="EMBL" id="RBLI01000001">
    <property type="protein sequence ID" value="RKS52737.1"/>
    <property type="molecule type" value="Genomic_DNA"/>
</dbReference>
<dbReference type="CDD" id="cd03671">
    <property type="entry name" value="NUDIX_Ap4A_hydrolase_plant_like"/>
    <property type="match status" value="1"/>
</dbReference>
<gene>
    <name evidence="4" type="primary">rppH</name>
    <name evidence="4" type="synonym">nudH</name>
    <name evidence="8" type="ORF">BDE18_2069</name>
    <name evidence="6" type="ORF">ESD82_11710</name>
    <name evidence="7" type="ORF">HYQ43_08870</name>
</gene>
<dbReference type="PRINTS" id="PR00502">
    <property type="entry name" value="NUDIXFAMILY"/>
</dbReference>
<dbReference type="GO" id="GO:0008893">
    <property type="term" value="F:guanosine-3',5'-bis(diphosphate) 3'-diphosphatase activity"/>
    <property type="evidence" value="ECO:0007669"/>
    <property type="project" value="TreeGrafter"/>
</dbReference>
<reference evidence="7 11" key="3">
    <citation type="submission" date="2020-07" db="EMBL/GenBank/DDBJ databases">
        <title>The complete genome of Paracoccus pantotrophus ACCC 10489.</title>
        <authorList>
            <person name="Si Y."/>
        </authorList>
    </citation>
    <scope>NUCLEOTIDE SEQUENCE [LARGE SCALE GENOMIC DNA]</scope>
    <source>
        <strain evidence="7 11">ACCC10489</strain>
    </source>
</reference>
<dbReference type="PROSITE" id="PS00893">
    <property type="entry name" value="NUDIX_BOX"/>
    <property type="match status" value="1"/>
</dbReference>
<dbReference type="InterPro" id="IPR015797">
    <property type="entry name" value="NUDIX_hydrolase-like_dom_sf"/>
</dbReference>
<feature type="short sequence motif" description="Nudix box" evidence="4">
    <location>
        <begin position="46"/>
        <end position="67"/>
    </location>
</feature>
<accession>A0A1I5E3G9</accession>
<evidence type="ECO:0000313" key="11">
    <source>
        <dbReference type="Proteomes" id="UP000509322"/>
    </source>
</evidence>
<proteinExistence type="inferred from homology"/>
<dbReference type="NCBIfam" id="NF001938">
    <property type="entry name" value="PRK00714.1-5"/>
    <property type="match status" value="1"/>
</dbReference>
<dbReference type="InterPro" id="IPR000086">
    <property type="entry name" value="NUDIX_hydrolase_dom"/>
</dbReference>
<dbReference type="GeneID" id="51371238"/>